<dbReference type="Pfam" id="PF07456">
    <property type="entry name" value="Hpre_diP_synt_I"/>
    <property type="match status" value="1"/>
</dbReference>
<reference evidence="2" key="2">
    <citation type="journal article" date="2021" name="PeerJ">
        <title>Extensive microbial diversity within the chicken gut microbiome revealed by metagenomics and culture.</title>
        <authorList>
            <person name="Gilroy R."/>
            <person name="Ravi A."/>
            <person name="Getino M."/>
            <person name="Pursley I."/>
            <person name="Horton D.L."/>
            <person name="Alikhan N.F."/>
            <person name="Baker D."/>
            <person name="Gharbi K."/>
            <person name="Hall N."/>
            <person name="Watson M."/>
            <person name="Adriaenssens E.M."/>
            <person name="Foster-Nyarko E."/>
            <person name="Jarju S."/>
            <person name="Secka A."/>
            <person name="Antonio M."/>
            <person name="Oren A."/>
            <person name="Chaudhuri R.R."/>
            <person name="La Ragione R."/>
            <person name="Hildebrand F."/>
            <person name="Pallen M.J."/>
        </authorList>
    </citation>
    <scope>NUCLEOTIDE SEQUENCE</scope>
    <source>
        <strain evidence="2">CHK188-20938</strain>
    </source>
</reference>
<reference evidence="2" key="1">
    <citation type="submission" date="2020-10" db="EMBL/GenBank/DDBJ databases">
        <authorList>
            <person name="Gilroy R."/>
        </authorList>
    </citation>
    <scope>NUCLEOTIDE SEQUENCE</scope>
    <source>
        <strain evidence="2">CHK188-20938</strain>
    </source>
</reference>
<feature type="transmembrane region" description="Helical" evidence="1">
    <location>
        <begin position="133"/>
        <end position="157"/>
    </location>
</feature>
<dbReference type="Gene3D" id="1.10.1760.20">
    <property type="match status" value="1"/>
</dbReference>
<accession>A0A9D1T9G9</accession>
<dbReference type="InterPro" id="IPR010898">
    <property type="entry name" value="Hpre_diP_synth_I"/>
</dbReference>
<evidence type="ECO:0000256" key="1">
    <source>
        <dbReference type="SAM" id="Phobius"/>
    </source>
</evidence>
<dbReference type="InterPro" id="IPR014535">
    <property type="entry name" value="Hpre_diP_synt_I"/>
</dbReference>
<evidence type="ECO:0000313" key="2">
    <source>
        <dbReference type="EMBL" id="HIV24385.1"/>
    </source>
</evidence>
<organism evidence="2 3">
    <name type="scientific">Candidatus Scatomonas pullistercoris</name>
    <dbReference type="NCBI Taxonomy" id="2840920"/>
    <lineage>
        <taxon>Bacteria</taxon>
        <taxon>Bacillati</taxon>
        <taxon>Bacillota</taxon>
        <taxon>Clostridia</taxon>
        <taxon>Lachnospirales</taxon>
        <taxon>Lachnospiraceae</taxon>
        <taxon>Lachnospiraceae incertae sedis</taxon>
        <taxon>Candidatus Scatomonas</taxon>
    </lineage>
</organism>
<name>A0A9D1T9G9_9FIRM</name>
<feature type="transmembrane region" description="Helical" evidence="1">
    <location>
        <begin position="64"/>
        <end position="94"/>
    </location>
</feature>
<protein>
    <submittedName>
        <fullName evidence="2">Gx transporter family protein</fullName>
    </submittedName>
</protein>
<sequence length="168" mass="18007">MKTKRLTELGLLTALALILFIIEIRLPNLVPVPGVKLGLANIITVFAVYHYKASETAMIVVCRVILGAFFGGSLMTLLYSMAGALLCLAGMLFLKRVIPESQIWLCSVFGAVLHNIGQIAVACLVLGAGMLAYLPFLLVAGCIAGAFTGGCAQLILLRESRKRKKRDA</sequence>
<comment type="caution">
    <text evidence="2">The sequence shown here is derived from an EMBL/GenBank/DDBJ whole genome shotgun (WGS) entry which is preliminary data.</text>
</comment>
<keyword evidence="1" id="KW-0812">Transmembrane</keyword>
<keyword evidence="1" id="KW-0472">Membrane</keyword>
<proteinExistence type="predicted"/>
<dbReference type="Proteomes" id="UP000824169">
    <property type="component" value="Unassembled WGS sequence"/>
</dbReference>
<dbReference type="EMBL" id="DVOO01000003">
    <property type="protein sequence ID" value="HIV24385.1"/>
    <property type="molecule type" value="Genomic_DNA"/>
</dbReference>
<dbReference type="PIRSF" id="PIRSF027391">
    <property type="entry name" value="Hpre_diP_synt_I"/>
    <property type="match status" value="1"/>
</dbReference>
<gene>
    <name evidence="2" type="ORF">IAB71_01135</name>
</gene>
<evidence type="ECO:0000313" key="3">
    <source>
        <dbReference type="Proteomes" id="UP000824169"/>
    </source>
</evidence>
<dbReference type="AlphaFoldDB" id="A0A9D1T9G9"/>
<keyword evidence="1" id="KW-1133">Transmembrane helix</keyword>